<dbReference type="EMBL" id="BART01025534">
    <property type="protein sequence ID" value="GAH02051.1"/>
    <property type="molecule type" value="Genomic_DNA"/>
</dbReference>
<sequence length="83" mass="9122">MKRILFVGAGCVLLTGLLLACTTQNVAERKAQAEATRNLGEAYLRKGKYRAALKELKKAEALFAADHILQDDLGLAYLYLKVP</sequence>
<dbReference type="SUPFAM" id="SSF48452">
    <property type="entry name" value="TPR-like"/>
    <property type="match status" value="1"/>
</dbReference>
<gene>
    <name evidence="1" type="ORF">S01H4_45803</name>
</gene>
<organism evidence="1">
    <name type="scientific">marine sediment metagenome</name>
    <dbReference type="NCBI Taxonomy" id="412755"/>
    <lineage>
        <taxon>unclassified sequences</taxon>
        <taxon>metagenomes</taxon>
        <taxon>ecological metagenomes</taxon>
    </lineage>
</organism>
<dbReference type="Gene3D" id="1.25.40.10">
    <property type="entry name" value="Tetratricopeptide repeat domain"/>
    <property type="match status" value="1"/>
</dbReference>
<protein>
    <submittedName>
        <fullName evidence="1">Uncharacterized protein</fullName>
    </submittedName>
</protein>
<proteinExistence type="predicted"/>
<dbReference type="PROSITE" id="PS50005">
    <property type="entry name" value="TPR"/>
    <property type="match status" value="1"/>
</dbReference>
<name>X1C1T6_9ZZZZ</name>
<accession>X1C1T6</accession>
<feature type="non-terminal residue" evidence="1">
    <location>
        <position position="83"/>
    </location>
</feature>
<dbReference type="PROSITE" id="PS51257">
    <property type="entry name" value="PROKAR_LIPOPROTEIN"/>
    <property type="match status" value="1"/>
</dbReference>
<evidence type="ECO:0000313" key="1">
    <source>
        <dbReference type="EMBL" id="GAH02051.1"/>
    </source>
</evidence>
<dbReference type="InterPro" id="IPR011990">
    <property type="entry name" value="TPR-like_helical_dom_sf"/>
</dbReference>
<dbReference type="InterPro" id="IPR019734">
    <property type="entry name" value="TPR_rpt"/>
</dbReference>
<dbReference type="AlphaFoldDB" id="X1C1T6"/>
<reference evidence="1" key="1">
    <citation type="journal article" date="2014" name="Front. Microbiol.">
        <title>High frequency of phylogenetically diverse reductive dehalogenase-homologous genes in deep subseafloor sedimentary metagenomes.</title>
        <authorList>
            <person name="Kawai M."/>
            <person name="Futagami T."/>
            <person name="Toyoda A."/>
            <person name="Takaki Y."/>
            <person name="Nishi S."/>
            <person name="Hori S."/>
            <person name="Arai W."/>
            <person name="Tsubouchi T."/>
            <person name="Morono Y."/>
            <person name="Uchiyama I."/>
            <person name="Ito T."/>
            <person name="Fujiyama A."/>
            <person name="Inagaki F."/>
            <person name="Takami H."/>
        </authorList>
    </citation>
    <scope>NUCLEOTIDE SEQUENCE</scope>
    <source>
        <strain evidence="1">Expedition CK06-06</strain>
    </source>
</reference>
<comment type="caution">
    <text evidence="1">The sequence shown here is derived from an EMBL/GenBank/DDBJ whole genome shotgun (WGS) entry which is preliminary data.</text>
</comment>